<protein>
    <submittedName>
        <fullName evidence="1">Uncharacterized protein</fullName>
    </submittedName>
</protein>
<evidence type="ECO:0000313" key="1">
    <source>
        <dbReference type="EMBL" id="MCE3050463.1"/>
    </source>
</evidence>
<gene>
    <name evidence="1" type="ORF">HAX54_047280</name>
</gene>
<dbReference type="Proteomes" id="UP000823775">
    <property type="component" value="Unassembled WGS sequence"/>
</dbReference>
<keyword evidence="2" id="KW-1185">Reference proteome</keyword>
<comment type="caution">
    <text evidence="1">The sequence shown here is derived from an EMBL/GenBank/DDBJ whole genome shotgun (WGS) entry which is preliminary data.</text>
</comment>
<evidence type="ECO:0000313" key="2">
    <source>
        <dbReference type="Proteomes" id="UP000823775"/>
    </source>
</evidence>
<accession>A0ABS8WLY3</accession>
<sequence length="112" mass="12942">PEALYITVALLGGGLLLQARPASRRLYYKLLRQQNICKSLLDTLHYRCLTKQMPLHYKLENFTFLIVSLPVGGLLRLQLSRQMEVFYYKFASPVGGYKSLRQLKLALRLLNI</sequence>
<organism evidence="1 2">
    <name type="scientific">Datura stramonium</name>
    <name type="common">Jimsonweed</name>
    <name type="synonym">Common thornapple</name>
    <dbReference type="NCBI Taxonomy" id="4076"/>
    <lineage>
        <taxon>Eukaryota</taxon>
        <taxon>Viridiplantae</taxon>
        <taxon>Streptophyta</taxon>
        <taxon>Embryophyta</taxon>
        <taxon>Tracheophyta</taxon>
        <taxon>Spermatophyta</taxon>
        <taxon>Magnoliopsida</taxon>
        <taxon>eudicotyledons</taxon>
        <taxon>Gunneridae</taxon>
        <taxon>Pentapetalae</taxon>
        <taxon>asterids</taxon>
        <taxon>lamiids</taxon>
        <taxon>Solanales</taxon>
        <taxon>Solanaceae</taxon>
        <taxon>Solanoideae</taxon>
        <taxon>Datureae</taxon>
        <taxon>Datura</taxon>
    </lineage>
</organism>
<reference evidence="1 2" key="1">
    <citation type="journal article" date="2021" name="BMC Genomics">
        <title>Datura genome reveals duplications of psychoactive alkaloid biosynthetic genes and high mutation rate following tissue culture.</title>
        <authorList>
            <person name="Rajewski A."/>
            <person name="Carter-House D."/>
            <person name="Stajich J."/>
            <person name="Litt A."/>
        </authorList>
    </citation>
    <scope>NUCLEOTIDE SEQUENCE [LARGE SCALE GENOMIC DNA]</scope>
    <source>
        <strain evidence="1">AR-01</strain>
    </source>
</reference>
<proteinExistence type="predicted"/>
<feature type="non-terminal residue" evidence="1">
    <location>
        <position position="1"/>
    </location>
</feature>
<dbReference type="EMBL" id="JACEIK010007605">
    <property type="protein sequence ID" value="MCE3050463.1"/>
    <property type="molecule type" value="Genomic_DNA"/>
</dbReference>
<name>A0ABS8WLY3_DATST</name>